<dbReference type="NCBIfam" id="TIGR00585">
    <property type="entry name" value="mutl"/>
    <property type="match status" value="1"/>
</dbReference>
<protein>
    <recommendedName>
        <fullName evidence="8">DNA mismatch repair protein MutL</fullName>
    </recommendedName>
</protein>
<dbReference type="InterPro" id="IPR037198">
    <property type="entry name" value="MutL_C_sf"/>
</dbReference>
<feature type="compositionally biased region" description="Low complexity" evidence="3">
    <location>
        <begin position="689"/>
        <end position="702"/>
    </location>
</feature>
<dbReference type="EMBL" id="JASNQZ010000014">
    <property type="protein sequence ID" value="KAL0948422.1"/>
    <property type="molecule type" value="Genomic_DNA"/>
</dbReference>
<name>A0ABR3IYV3_9AGAR</name>
<keyword evidence="7" id="KW-1185">Reference proteome</keyword>
<dbReference type="Pfam" id="PF01119">
    <property type="entry name" value="DNA_mis_repair"/>
    <property type="match status" value="1"/>
</dbReference>
<feature type="domain" description="DNA mismatch repair protein S5" evidence="5">
    <location>
        <begin position="200"/>
        <end position="343"/>
    </location>
</feature>
<sequence>MIKAIDRKSVHRITSGQVVIDLQTAVKELVENSFDAGATSIEVRFKQYGLKSIEVIDNGCGVAEEDHEGIALKHHTSKLASYSDLSTVCTFGFRGEALSSLCALCEGVTVVTSTAPPMGVVLEMASGGEVKKRGRVARQRGTTVTLTNLFRPLPVRRKEFERNAKREFGKAMNLLNAYALVPSKTTQLRTSGTASVRASVTALWGSKSLDNTVDLDLSFSFVKDKTALRRLQSATAEDEVDDQLEITVKGLVSKFSVGCGRAGTDRQFFFVNGRPCNLNKVQKLFNEVYRSFNATQSPFVVADFIMPTDACDVNVSPDKRTIFLHHEANFLASLRAALEKVFAPARSTFDVNAIQGATQTTLRGRYSQVKGMEGAFPAGDGDLGSEEEADGNGNNGSDEPESTHKPVSDNTNDDMLQPSGATFGSSSPGPVVTRSSSLKVSNISLDASTSSPRILSPARSPGPGSEEPTTPDPVEEPPIVLNTSRARWNKVVEVSAEKSRFEADHDDEPPRKKRRSEVTLIQGTCESSTSPSALLATSRRNVALQEQTIRTSRQEPSTSKLAQTRITDFARKATPDSDDDEGDDDDIEEDVYQGGSQRSQASAEVPMAHEELSVNVGDPLSEDVDSSHDLNVGRPSSPSPSIVETGKNKSRASTPEITTSASSGRENMIDITDDDIFEDDADIIMFDSDPLPSSSPSVISRPEVIRSPHSDTGDVRLRVDITRISELWRSQQGSRTEEGAEGEQMPAPRVPIDAGLANTDDEQAAQALSRVIDKQDFAAMEVVGQFNLGFIIARRRKQVDATSDGGTDDLFIVDQHAADEKYNFEQLQQTTRIKSQRLLQPQELQLTVADELVASENLDVLQQNGFEIASADVSPDDEDIGAEGRSYRLRLVAQPVSKGTVFDMKDLEEIIHLLRDRTRGEMVRCSKARAMFAMRACRKSVMVGMPLNVKQMTAVVQHMGTMDQPWNCPHGRPTMRHLSDLALLSRGRARSREIDWAGFRSD</sequence>
<organism evidence="6 7">
    <name type="scientific">Hohenbuehelia grisea</name>
    <dbReference type="NCBI Taxonomy" id="104357"/>
    <lineage>
        <taxon>Eukaryota</taxon>
        <taxon>Fungi</taxon>
        <taxon>Dikarya</taxon>
        <taxon>Basidiomycota</taxon>
        <taxon>Agaricomycotina</taxon>
        <taxon>Agaricomycetes</taxon>
        <taxon>Agaricomycetidae</taxon>
        <taxon>Agaricales</taxon>
        <taxon>Pleurotineae</taxon>
        <taxon>Pleurotaceae</taxon>
        <taxon>Hohenbuehelia</taxon>
    </lineage>
</organism>
<dbReference type="Pfam" id="PF08676">
    <property type="entry name" value="MutL_C"/>
    <property type="match status" value="1"/>
</dbReference>
<keyword evidence="2" id="KW-0227">DNA damage</keyword>
<proteinExistence type="inferred from homology"/>
<dbReference type="InterPro" id="IPR020568">
    <property type="entry name" value="Ribosomal_Su5_D2-typ_SF"/>
</dbReference>
<reference evidence="7" key="1">
    <citation type="submission" date="2024-06" db="EMBL/GenBank/DDBJ databases">
        <title>Multi-omics analyses provide insights into the biosynthesis of the anticancer antibiotic pleurotin in Hohenbuehelia grisea.</title>
        <authorList>
            <person name="Weaver J.A."/>
            <person name="Alberti F."/>
        </authorList>
    </citation>
    <scope>NUCLEOTIDE SEQUENCE [LARGE SCALE GENOMIC DNA]</scope>
    <source>
        <strain evidence="7">T-177</strain>
    </source>
</reference>
<dbReference type="SMART" id="SM00853">
    <property type="entry name" value="MutL_C"/>
    <property type="match status" value="1"/>
</dbReference>
<dbReference type="InterPro" id="IPR042120">
    <property type="entry name" value="MutL_C_dimsub"/>
</dbReference>
<dbReference type="SMART" id="SM01340">
    <property type="entry name" value="DNA_mis_repair"/>
    <property type="match status" value="1"/>
</dbReference>
<dbReference type="Proteomes" id="UP001556367">
    <property type="component" value="Unassembled WGS sequence"/>
</dbReference>
<feature type="compositionally biased region" description="Polar residues" evidence="3">
    <location>
        <begin position="651"/>
        <end position="664"/>
    </location>
</feature>
<dbReference type="InterPro" id="IPR014790">
    <property type="entry name" value="MutL_C"/>
</dbReference>
<comment type="similarity">
    <text evidence="1">Belongs to the DNA mismatch repair MutL/HexB family.</text>
</comment>
<dbReference type="InterPro" id="IPR014721">
    <property type="entry name" value="Ribsml_uS5_D2-typ_fold_subgr"/>
</dbReference>
<feature type="compositionally biased region" description="Low complexity" evidence="3">
    <location>
        <begin position="527"/>
        <end position="538"/>
    </location>
</feature>
<dbReference type="InterPro" id="IPR042121">
    <property type="entry name" value="MutL_C_regsub"/>
</dbReference>
<dbReference type="InterPro" id="IPR014762">
    <property type="entry name" value="DNA_mismatch_repair_CS"/>
</dbReference>
<dbReference type="SUPFAM" id="SSF55874">
    <property type="entry name" value="ATPase domain of HSP90 chaperone/DNA topoisomerase II/histidine kinase"/>
    <property type="match status" value="1"/>
</dbReference>
<feature type="compositionally biased region" description="Polar residues" evidence="3">
    <location>
        <begin position="408"/>
        <end position="453"/>
    </location>
</feature>
<dbReference type="Gene3D" id="3.30.230.10">
    <property type="match status" value="1"/>
</dbReference>
<feature type="domain" description="MutL C-terminal dimerisation" evidence="4">
    <location>
        <begin position="782"/>
        <end position="947"/>
    </location>
</feature>
<dbReference type="InterPro" id="IPR036890">
    <property type="entry name" value="HATPase_C_sf"/>
</dbReference>
<evidence type="ECO:0000313" key="6">
    <source>
        <dbReference type="EMBL" id="KAL0948422.1"/>
    </source>
</evidence>
<feature type="compositionally biased region" description="Polar residues" evidence="3">
    <location>
        <begin position="544"/>
        <end position="566"/>
    </location>
</feature>
<evidence type="ECO:0000259" key="5">
    <source>
        <dbReference type="SMART" id="SM01340"/>
    </source>
</evidence>
<dbReference type="PROSITE" id="PS00058">
    <property type="entry name" value="DNA_MISMATCH_REPAIR_1"/>
    <property type="match status" value="1"/>
</dbReference>
<dbReference type="CDD" id="cd03484">
    <property type="entry name" value="MutL_Trans_hPMS_2_like"/>
    <property type="match status" value="1"/>
</dbReference>
<evidence type="ECO:0000259" key="4">
    <source>
        <dbReference type="SMART" id="SM00853"/>
    </source>
</evidence>
<dbReference type="PANTHER" id="PTHR10073:SF52">
    <property type="entry name" value="MISMATCH REPAIR ENDONUCLEASE PMS2"/>
    <property type="match status" value="1"/>
</dbReference>
<dbReference type="SUPFAM" id="SSF54211">
    <property type="entry name" value="Ribosomal protein S5 domain 2-like"/>
    <property type="match status" value="1"/>
</dbReference>
<gene>
    <name evidence="6" type="ORF">HGRIS_011002</name>
</gene>
<evidence type="ECO:0000313" key="7">
    <source>
        <dbReference type="Proteomes" id="UP001556367"/>
    </source>
</evidence>
<dbReference type="Pfam" id="PF13589">
    <property type="entry name" value="HATPase_c_3"/>
    <property type="match status" value="1"/>
</dbReference>
<evidence type="ECO:0000256" key="3">
    <source>
        <dbReference type="SAM" id="MobiDB-lite"/>
    </source>
</evidence>
<feature type="region of interest" description="Disordered" evidence="3">
    <location>
        <begin position="372"/>
        <end position="481"/>
    </location>
</feature>
<dbReference type="InterPro" id="IPR013507">
    <property type="entry name" value="DNA_mismatch_S5_2-like"/>
</dbReference>
<evidence type="ECO:0000256" key="2">
    <source>
        <dbReference type="ARBA" id="ARBA00022763"/>
    </source>
</evidence>
<evidence type="ECO:0008006" key="8">
    <source>
        <dbReference type="Google" id="ProtNLM"/>
    </source>
</evidence>
<dbReference type="InterPro" id="IPR038973">
    <property type="entry name" value="MutL/Mlh/Pms-like"/>
</dbReference>
<dbReference type="PANTHER" id="PTHR10073">
    <property type="entry name" value="DNA MISMATCH REPAIR PROTEIN MLH, PMS, MUTL"/>
    <property type="match status" value="1"/>
</dbReference>
<accession>A0ABR3IYV3</accession>
<dbReference type="SUPFAM" id="SSF118116">
    <property type="entry name" value="DNA mismatch repair protein MutL"/>
    <property type="match status" value="1"/>
</dbReference>
<evidence type="ECO:0000256" key="1">
    <source>
        <dbReference type="ARBA" id="ARBA00006082"/>
    </source>
</evidence>
<feature type="region of interest" description="Disordered" evidence="3">
    <location>
        <begin position="496"/>
        <end position="664"/>
    </location>
</feature>
<comment type="caution">
    <text evidence="6">The sequence shown here is derived from an EMBL/GenBank/DDBJ whole genome shotgun (WGS) entry which is preliminary data.</text>
</comment>
<feature type="compositionally biased region" description="Acidic residues" evidence="3">
    <location>
        <begin position="576"/>
        <end position="591"/>
    </location>
</feature>
<dbReference type="CDD" id="cd16926">
    <property type="entry name" value="HATPase_MutL-MLH-PMS-like"/>
    <property type="match status" value="1"/>
</dbReference>
<feature type="region of interest" description="Disordered" evidence="3">
    <location>
        <begin position="689"/>
        <end position="711"/>
    </location>
</feature>
<dbReference type="Gene3D" id="3.30.1540.20">
    <property type="entry name" value="MutL, C-terminal domain, dimerisation subdomain"/>
    <property type="match status" value="1"/>
</dbReference>
<dbReference type="InterPro" id="IPR002099">
    <property type="entry name" value="MutL/Mlh/PMS"/>
</dbReference>
<dbReference type="Gene3D" id="3.30.565.10">
    <property type="entry name" value="Histidine kinase-like ATPase, C-terminal domain"/>
    <property type="match status" value="1"/>
</dbReference>
<dbReference type="Gene3D" id="3.30.1370.100">
    <property type="entry name" value="MutL, C-terminal domain, regulatory subdomain"/>
    <property type="match status" value="1"/>
</dbReference>